<feature type="compositionally biased region" description="Gly residues" evidence="1">
    <location>
        <begin position="168"/>
        <end position="183"/>
    </location>
</feature>
<organism evidence="2 3">
    <name type="scientific">Ataeniobius toweri</name>
    <dbReference type="NCBI Taxonomy" id="208326"/>
    <lineage>
        <taxon>Eukaryota</taxon>
        <taxon>Metazoa</taxon>
        <taxon>Chordata</taxon>
        <taxon>Craniata</taxon>
        <taxon>Vertebrata</taxon>
        <taxon>Euteleostomi</taxon>
        <taxon>Actinopterygii</taxon>
        <taxon>Neopterygii</taxon>
        <taxon>Teleostei</taxon>
        <taxon>Neoteleostei</taxon>
        <taxon>Acanthomorphata</taxon>
        <taxon>Ovalentaria</taxon>
        <taxon>Atherinomorphae</taxon>
        <taxon>Cyprinodontiformes</taxon>
        <taxon>Goodeidae</taxon>
        <taxon>Ataeniobius</taxon>
    </lineage>
</organism>
<proteinExistence type="predicted"/>
<dbReference type="EMBL" id="JAHUTI010010619">
    <property type="protein sequence ID" value="MED6235599.1"/>
    <property type="molecule type" value="Genomic_DNA"/>
</dbReference>
<feature type="compositionally biased region" description="Basic and acidic residues" evidence="1">
    <location>
        <begin position="186"/>
        <end position="195"/>
    </location>
</feature>
<dbReference type="Gene3D" id="3.90.1640.10">
    <property type="entry name" value="inorganic pyrophosphatase (n-terminal core)"/>
    <property type="match status" value="1"/>
</dbReference>
<sequence length="216" mass="23526">MEEYLRRVQSRLGAGLPEGPIHAVLGGPEPDVDTVSATLCLALHLSQKQPSGGVCVPLLCRKRSSNELPEETVRYLKRVKISESVLLWREDVDLVNLHQAGKLLLTLLRDGLLENSEYHTLESSILRVVHQDGQWDAANDGALSAVTTVTREILQEAAEQDRAALGELLGGKGAKGTTPGGSNGAMKEDTHKSPDMTRLTPTRRDEKSEIRVGEYG</sequence>
<dbReference type="PANTHER" id="PTHR12112:SF49">
    <property type="entry name" value="DHHA2 DOMAIN-CONTAINING PROTEIN"/>
    <property type="match status" value="1"/>
</dbReference>
<dbReference type="Proteomes" id="UP001345963">
    <property type="component" value="Unassembled WGS sequence"/>
</dbReference>
<dbReference type="PANTHER" id="PTHR12112">
    <property type="entry name" value="BNIP - RELATED"/>
    <property type="match status" value="1"/>
</dbReference>
<reference evidence="2 3" key="1">
    <citation type="submission" date="2021-07" db="EMBL/GenBank/DDBJ databases">
        <authorList>
            <person name="Palmer J.M."/>
        </authorList>
    </citation>
    <scope>NUCLEOTIDE SEQUENCE [LARGE SCALE GENOMIC DNA]</scope>
    <source>
        <strain evidence="2 3">AT_MEX2019</strain>
        <tissue evidence="2">Muscle</tissue>
    </source>
</reference>
<name>A0ABU7ADJ7_9TELE</name>
<evidence type="ECO:0000313" key="2">
    <source>
        <dbReference type="EMBL" id="MED6235599.1"/>
    </source>
</evidence>
<comment type="caution">
    <text evidence="2">The sequence shown here is derived from an EMBL/GenBank/DDBJ whole genome shotgun (WGS) entry which is preliminary data.</text>
</comment>
<protein>
    <submittedName>
        <fullName evidence="2">Uncharacterized protein</fullName>
    </submittedName>
</protein>
<evidence type="ECO:0000256" key="1">
    <source>
        <dbReference type="SAM" id="MobiDB-lite"/>
    </source>
</evidence>
<gene>
    <name evidence="2" type="ORF">ATANTOWER_029824</name>
</gene>
<keyword evidence="3" id="KW-1185">Reference proteome</keyword>
<feature type="region of interest" description="Disordered" evidence="1">
    <location>
        <begin position="167"/>
        <end position="216"/>
    </location>
</feature>
<evidence type="ECO:0000313" key="3">
    <source>
        <dbReference type="Proteomes" id="UP001345963"/>
    </source>
</evidence>
<accession>A0ABU7ADJ7</accession>
<feature type="compositionally biased region" description="Basic and acidic residues" evidence="1">
    <location>
        <begin position="202"/>
        <end position="216"/>
    </location>
</feature>